<keyword evidence="3" id="KW-1185">Reference proteome</keyword>
<protein>
    <submittedName>
        <fullName evidence="2">Uncharacterized protein</fullName>
    </submittedName>
</protein>
<organism evidence="2 3">
    <name type="scientific">Apiosordaria backusii</name>
    <dbReference type="NCBI Taxonomy" id="314023"/>
    <lineage>
        <taxon>Eukaryota</taxon>
        <taxon>Fungi</taxon>
        <taxon>Dikarya</taxon>
        <taxon>Ascomycota</taxon>
        <taxon>Pezizomycotina</taxon>
        <taxon>Sordariomycetes</taxon>
        <taxon>Sordariomycetidae</taxon>
        <taxon>Sordariales</taxon>
        <taxon>Lasiosphaeriaceae</taxon>
        <taxon>Apiosordaria</taxon>
    </lineage>
</organism>
<gene>
    <name evidence="2" type="ORF">B0T21DRAFT_344921</name>
</gene>
<evidence type="ECO:0000256" key="1">
    <source>
        <dbReference type="SAM" id="Phobius"/>
    </source>
</evidence>
<keyword evidence="1" id="KW-0812">Transmembrane</keyword>
<keyword evidence="1" id="KW-1133">Transmembrane helix</keyword>
<dbReference type="AlphaFoldDB" id="A0AA40ESM4"/>
<evidence type="ECO:0000313" key="3">
    <source>
        <dbReference type="Proteomes" id="UP001172159"/>
    </source>
</evidence>
<name>A0AA40ESM4_9PEZI</name>
<feature type="transmembrane region" description="Helical" evidence="1">
    <location>
        <begin position="148"/>
        <end position="167"/>
    </location>
</feature>
<dbReference type="EMBL" id="JAUKTV010000002">
    <property type="protein sequence ID" value="KAK0744775.1"/>
    <property type="molecule type" value="Genomic_DNA"/>
</dbReference>
<feature type="transmembrane region" description="Helical" evidence="1">
    <location>
        <begin position="108"/>
        <end position="128"/>
    </location>
</feature>
<reference evidence="2" key="1">
    <citation type="submission" date="2023-06" db="EMBL/GenBank/DDBJ databases">
        <title>Genome-scale phylogeny and comparative genomics of the fungal order Sordariales.</title>
        <authorList>
            <consortium name="Lawrence Berkeley National Laboratory"/>
            <person name="Hensen N."/>
            <person name="Bonometti L."/>
            <person name="Westerberg I."/>
            <person name="Brannstrom I.O."/>
            <person name="Guillou S."/>
            <person name="Cros-Aarteil S."/>
            <person name="Calhoun S."/>
            <person name="Haridas S."/>
            <person name="Kuo A."/>
            <person name="Mondo S."/>
            <person name="Pangilinan J."/>
            <person name="Riley R."/>
            <person name="Labutti K."/>
            <person name="Andreopoulos B."/>
            <person name="Lipzen A."/>
            <person name="Chen C."/>
            <person name="Yanf M."/>
            <person name="Daum C."/>
            <person name="Ng V."/>
            <person name="Clum A."/>
            <person name="Steindorff A."/>
            <person name="Ohm R."/>
            <person name="Martin F."/>
            <person name="Silar P."/>
            <person name="Natvig D."/>
            <person name="Lalanne C."/>
            <person name="Gautier V."/>
            <person name="Ament-Velasquez S.L."/>
            <person name="Kruys A."/>
            <person name="Hutchinson M.I."/>
            <person name="Powell A.J."/>
            <person name="Barry K."/>
            <person name="Miller A.N."/>
            <person name="Grigoriev I.V."/>
            <person name="Debuchy R."/>
            <person name="Gladieux P."/>
            <person name="Thoren M.H."/>
            <person name="Johannesson H."/>
        </authorList>
    </citation>
    <scope>NUCLEOTIDE SEQUENCE</scope>
    <source>
        <strain evidence="2">CBS 540.89</strain>
    </source>
</reference>
<accession>A0AA40ESM4</accession>
<keyword evidence="1" id="KW-0472">Membrane</keyword>
<comment type="caution">
    <text evidence="2">The sequence shown here is derived from an EMBL/GenBank/DDBJ whole genome shotgun (WGS) entry which is preliminary data.</text>
</comment>
<evidence type="ECO:0000313" key="2">
    <source>
        <dbReference type="EMBL" id="KAK0744775.1"/>
    </source>
</evidence>
<sequence>MAFTLLEGYRDRLKEVREGRFLVYKSKDSRRLLLAIIDYNSSKLFISIKEGTNRICYIYKYYNYYRNLYREWLYFKEINLLLILLTIIKKLKREGNIALSFNKNISFLKLYILSIKYYLILIRLGSYIFNKSSIHLKSIEKKKLKINFGSSIIIYKVDLIFLNIILIKENFILYKYWFKLSLNIRKKVKDKEVDNFNKGGISSNIEELIEEGKDRTRKFKRYYIFNNYYIITYKKINKEV</sequence>
<dbReference type="Proteomes" id="UP001172159">
    <property type="component" value="Unassembled WGS sequence"/>
</dbReference>
<proteinExistence type="predicted"/>